<dbReference type="InterPro" id="IPR029063">
    <property type="entry name" value="SAM-dependent_MTases_sf"/>
</dbReference>
<protein>
    <recommendedName>
        <fullName evidence="9">Cyclopropane fatty acid synthase</fullName>
    </recommendedName>
</protein>
<keyword evidence="2" id="KW-0489">Methyltransferase</keyword>
<dbReference type="PANTHER" id="PTHR43667">
    <property type="entry name" value="CYCLOPROPANE-FATTY-ACYL-PHOSPHOLIPID SYNTHASE"/>
    <property type="match status" value="1"/>
</dbReference>
<evidence type="ECO:0000313" key="8">
    <source>
        <dbReference type="Proteomes" id="UP000695562"/>
    </source>
</evidence>
<dbReference type="CDD" id="cd02440">
    <property type="entry name" value="AdoMet_MTases"/>
    <property type="match status" value="1"/>
</dbReference>
<evidence type="ECO:0000313" key="7">
    <source>
        <dbReference type="EMBL" id="KAF2069879.1"/>
    </source>
</evidence>
<evidence type="ECO:0000256" key="3">
    <source>
        <dbReference type="ARBA" id="ARBA00022679"/>
    </source>
</evidence>
<evidence type="ECO:0000256" key="6">
    <source>
        <dbReference type="SAM" id="Phobius"/>
    </source>
</evidence>
<keyword evidence="8" id="KW-1185">Reference proteome</keyword>
<evidence type="ECO:0008006" key="9">
    <source>
        <dbReference type="Google" id="ProtNLM"/>
    </source>
</evidence>
<keyword evidence="3" id="KW-0808">Transferase</keyword>
<keyword evidence="6" id="KW-1133">Transmembrane helix</keyword>
<dbReference type="SUPFAM" id="SSF53335">
    <property type="entry name" value="S-adenosyl-L-methionine-dependent methyltransferases"/>
    <property type="match status" value="1"/>
</dbReference>
<gene>
    <name evidence="7" type="ORF">CYY_008801</name>
</gene>
<reference evidence="7" key="1">
    <citation type="submission" date="2020-01" db="EMBL/GenBank/DDBJ databases">
        <title>Development of genomics and gene disruption for Polysphondylium violaceum indicates a role for the polyketide synthase stlB in stalk morphogenesis.</title>
        <authorList>
            <person name="Narita B."/>
            <person name="Kawabe Y."/>
            <person name="Kin K."/>
            <person name="Saito T."/>
            <person name="Gibbs R."/>
            <person name="Kuspa A."/>
            <person name="Muzny D."/>
            <person name="Queller D."/>
            <person name="Richards S."/>
            <person name="Strassman J."/>
            <person name="Sucgang R."/>
            <person name="Worley K."/>
            <person name="Schaap P."/>
        </authorList>
    </citation>
    <scope>NUCLEOTIDE SEQUENCE</scope>
    <source>
        <strain evidence="7">QSvi11</strain>
    </source>
</reference>
<dbReference type="Gene3D" id="3.40.50.150">
    <property type="entry name" value="Vaccinia Virus protein VP39"/>
    <property type="match status" value="1"/>
</dbReference>
<feature type="transmembrane region" description="Helical" evidence="6">
    <location>
        <begin position="6"/>
        <end position="28"/>
    </location>
</feature>
<comment type="similarity">
    <text evidence="1">Belongs to the CFA/CMAS family.</text>
</comment>
<sequence length="442" mass="51282">MVENSFWVLSLVSNYSSSFLVSYGYSYIFKSFLPKIKNGYLCIKITDKNYPDYQTPLEYGDKKSQTQSTITVNNLYRFLIKVMFGGDIGFSESFILNDFEVSNLTALIKIFILNRKEMDDLDTKWAFIKHGVDRFVHFLHRNTEEGSKENIKAHYDLSNEMFQLFLDPTMSYSSAYFKHPEETLENAQINKVRMLINKANLKPDEHLLEIGSGWGFLAMEAVRMTGCRVTTISLSMQQVILARERIEKAGLSDRIQVVYIDYRKLEGKFDKIISCEMLEAVGVENYPVYFESLEKLLKPDGLAVVQFISFNDQKFEAYSKSCDFIQKYIFPGGLCPSITSIINAATENSQLMLEHMENFGPHYATTLNRWRETFLNSQDKILALGFDKQFIRTFDYYFSYCEAGFETRTINLLQMVFSRPCNTKNLPLYLNSYHSQSLNIEQ</sequence>
<dbReference type="EMBL" id="AJWJ01000580">
    <property type="protein sequence ID" value="KAF2069879.1"/>
    <property type="molecule type" value="Genomic_DNA"/>
</dbReference>
<organism evidence="7 8">
    <name type="scientific">Polysphondylium violaceum</name>
    <dbReference type="NCBI Taxonomy" id="133409"/>
    <lineage>
        <taxon>Eukaryota</taxon>
        <taxon>Amoebozoa</taxon>
        <taxon>Evosea</taxon>
        <taxon>Eumycetozoa</taxon>
        <taxon>Dictyostelia</taxon>
        <taxon>Dictyosteliales</taxon>
        <taxon>Dictyosteliaceae</taxon>
        <taxon>Polysphondylium</taxon>
    </lineage>
</organism>
<dbReference type="Proteomes" id="UP000695562">
    <property type="component" value="Unassembled WGS sequence"/>
</dbReference>
<dbReference type="GO" id="GO:0008168">
    <property type="term" value="F:methyltransferase activity"/>
    <property type="evidence" value="ECO:0007669"/>
    <property type="project" value="UniProtKB-KW"/>
</dbReference>
<dbReference type="Pfam" id="PF02353">
    <property type="entry name" value="CMAS"/>
    <property type="match status" value="1"/>
</dbReference>
<dbReference type="GO" id="GO:0032259">
    <property type="term" value="P:methylation"/>
    <property type="evidence" value="ECO:0007669"/>
    <property type="project" value="UniProtKB-KW"/>
</dbReference>
<dbReference type="InterPro" id="IPR050723">
    <property type="entry name" value="CFA/CMAS"/>
</dbReference>
<evidence type="ECO:0000256" key="5">
    <source>
        <dbReference type="ARBA" id="ARBA00023098"/>
    </source>
</evidence>
<keyword evidence="6" id="KW-0812">Transmembrane</keyword>
<name>A0A8J4PMG0_9MYCE</name>
<dbReference type="PIRSF" id="PIRSF003085">
    <property type="entry name" value="CMAS"/>
    <property type="match status" value="1"/>
</dbReference>
<evidence type="ECO:0000256" key="2">
    <source>
        <dbReference type="ARBA" id="ARBA00022603"/>
    </source>
</evidence>
<dbReference type="InterPro" id="IPR003333">
    <property type="entry name" value="CMAS"/>
</dbReference>
<keyword evidence="6" id="KW-0472">Membrane</keyword>
<proteinExistence type="inferred from homology"/>
<comment type="caution">
    <text evidence="7">The sequence shown here is derived from an EMBL/GenBank/DDBJ whole genome shotgun (WGS) entry which is preliminary data.</text>
</comment>
<evidence type="ECO:0000256" key="4">
    <source>
        <dbReference type="ARBA" id="ARBA00022691"/>
    </source>
</evidence>
<dbReference type="GO" id="GO:0008610">
    <property type="term" value="P:lipid biosynthetic process"/>
    <property type="evidence" value="ECO:0007669"/>
    <property type="project" value="InterPro"/>
</dbReference>
<dbReference type="OrthoDB" id="14934at2759"/>
<accession>A0A8J4PMG0</accession>
<dbReference type="PANTHER" id="PTHR43667:SF2">
    <property type="entry name" value="FATTY ACID C-METHYL TRANSFERASE"/>
    <property type="match status" value="1"/>
</dbReference>
<keyword evidence="4" id="KW-0949">S-adenosyl-L-methionine</keyword>
<evidence type="ECO:0000256" key="1">
    <source>
        <dbReference type="ARBA" id="ARBA00010815"/>
    </source>
</evidence>
<keyword evidence="5" id="KW-0443">Lipid metabolism</keyword>
<dbReference type="AlphaFoldDB" id="A0A8J4PMG0"/>